<dbReference type="EMBL" id="JANJ01000001">
    <property type="protein sequence ID" value="EXI63180.1"/>
    <property type="molecule type" value="Genomic_DNA"/>
</dbReference>
<dbReference type="PATRIC" id="fig|1450449.3.peg.345"/>
<dbReference type="OrthoDB" id="5672750at2"/>
<name>A0A011NFJ9_9PAST</name>
<sequence length="214" mass="24644">MKIWQKLTVSIVTISGLISTAYADSFKIKYSSNYLMPAYINFNNGGGQYNIQAKINVPLYNIVFSAKGTEKNGQFNMLSYRDTRNGKTYAMAEIDSKTVRYGKVKEPLKQEALTMPTYDLFTTAFQLSYYDKLPASFQTTNGKKLYPTPNVQLRKSQRDVKSGGKNYKEITYKFRTSDNKDITVKKYEGEKFPRYIAYSRDGDNYELTFDSFVQ</sequence>
<organism evidence="1 2">
    <name type="scientific">Mannheimia granulomatis</name>
    <dbReference type="NCBI Taxonomy" id="85402"/>
    <lineage>
        <taxon>Bacteria</taxon>
        <taxon>Pseudomonadati</taxon>
        <taxon>Pseudomonadota</taxon>
        <taxon>Gammaproteobacteria</taxon>
        <taxon>Pasteurellales</taxon>
        <taxon>Pasteurellaceae</taxon>
        <taxon>Mannheimia</taxon>
    </lineage>
</organism>
<evidence type="ECO:0000313" key="1">
    <source>
        <dbReference type="EMBL" id="EXI63180.1"/>
    </source>
</evidence>
<comment type="caution">
    <text evidence="1">The sequence shown here is derived from an EMBL/GenBank/DDBJ whole genome shotgun (WGS) entry which is preliminary data.</text>
</comment>
<dbReference type="RefSeq" id="WP_042801465.1">
    <property type="nucleotide sequence ID" value="NZ_AVSP01000004.1"/>
</dbReference>
<accession>A0A011NFJ9</accession>
<proteinExistence type="predicted"/>
<dbReference type="Proteomes" id="UP000054123">
    <property type="component" value="Unassembled WGS sequence"/>
</dbReference>
<evidence type="ECO:0000313" key="2">
    <source>
        <dbReference type="Proteomes" id="UP000054123"/>
    </source>
</evidence>
<protein>
    <submittedName>
        <fullName evidence="1">Membrane protein</fullName>
    </submittedName>
</protein>
<dbReference type="STRING" id="1122190.GCA_000621105_00140"/>
<reference evidence="1 2" key="1">
    <citation type="journal article" date="2014" name="Genome Announc.">
        <title>Genome Sequence of a Presumptive Mannheimia haemolytica Strain with an A1/A6-Cross-Reactive Serotype from a White-Tailed Deer (Odocoileus virginianus).</title>
        <authorList>
            <person name="Lawrence P.K."/>
            <person name="Bey R.F."/>
            <person name="Wiener B."/>
            <person name="Kittichotirat W."/>
            <person name="Bumgarner R.E."/>
        </authorList>
    </citation>
    <scope>NUCLEOTIDE SEQUENCE [LARGE SCALE GENOMIC DNA]</scope>
    <source>
        <strain evidence="1 2">PKL10</strain>
    </source>
</reference>
<keyword evidence="2" id="KW-1185">Reference proteome</keyword>
<dbReference type="AlphaFoldDB" id="A0A011NFJ9"/>
<gene>
    <name evidence="1" type="ORF">AK33_01920</name>
</gene>